<dbReference type="EMBL" id="CASHSV030000013">
    <property type="protein sequence ID" value="CAJ2637100.1"/>
    <property type="molecule type" value="Genomic_DNA"/>
</dbReference>
<comment type="caution">
    <text evidence="1">The sequence shown here is derived from an EMBL/GenBank/DDBJ whole genome shotgun (WGS) entry which is preliminary data.</text>
</comment>
<reference evidence="1" key="1">
    <citation type="submission" date="2023-10" db="EMBL/GenBank/DDBJ databases">
        <authorList>
            <person name="Rodriguez Cubillos JULIANA M."/>
            <person name="De Vega J."/>
        </authorList>
    </citation>
    <scope>NUCLEOTIDE SEQUENCE</scope>
</reference>
<name>A0ACB0IYY3_TRIPR</name>
<gene>
    <name evidence="1" type="ORF">MILVUS5_LOCUS7497</name>
</gene>
<accession>A0ACB0IYY3</accession>
<proteinExistence type="predicted"/>
<sequence length="161" mass="18456">MEKKNITHYSSSQKILLVGEGDFSFSLCLAKAFDSAVNMYHRNFDRIIFNFPHSGVFSRENYVSVIEQHKNVVSGFLRNAKDMLSYFGQIHITHKTTHPYSCWNIKNLGEDLGLSFLEEVDFDQFSYPGYNNKRGAGSNCDQSFPIGESSTFKFGFCWALF</sequence>
<dbReference type="Proteomes" id="UP001177021">
    <property type="component" value="Unassembled WGS sequence"/>
</dbReference>
<protein>
    <submittedName>
        <fullName evidence="1">Uncharacterized protein</fullName>
    </submittedName>
</protein>
<organism evidence="1 2">
    <name type="scientific">Trifolium pratense</name>
    <name type="common">Red clover</name>
    <dbReference type="NCBI Taxonomy" id="57577"/>
    <lineage>
        <taxon>Eukaryota</taxon>
        <taxon>Viridiplantae</taxon>
        <taxon>Streptophyta</taxon>
        <taxon>Embryophyta</taxon>
        <taxon>Tracheophyta</taxon>
        <taxon>Spermatophyta</taxon>
        <taxon>Magnoliopsida</taxon>
        <taxon>eudicotyledons</taxon>
        <taxon>Gunneridae</taxon>
        <taxon>Pentapetalae</taxon>
        <taxon>rosids</taxon>
        <taxon>fabids</taxon>
        <taxon>Fabales</taxon>
        <taxon>Fabaceae</taxon>
        <taxon>Papilionoideae</taxon>
        <taxon>50 kb inversion clade</taxon>
        <taxon>NPAAA clade</taxon>
        <taxon>Hologalegina</taxon>
        <taxon>IRL clade</taxon>
        <taxon>Trifolieae</taxon>
        <taxon>Trifolium</taxon>
    </lineage>
</organism>
<evidence type="ECO:0000313" key="1">
    <source>
        <dbReference type="EMBL" id="CAJ2637100.1"/>
    </source>
</evidence>
<evidence type="ECO:0000313" key="2">
    <source>
        <dbReference type="Proteomes" id="UP001177021"/>
    </source>
</evidence>
<keyword evidence="2" id="KW-1185">Reference proteome</keyword>